<dbReference type="SUPFAM" id="SSF100950">
    <property type="entry name" value="NagB/RpiA/CoA transferase-like"/>
    <property type="match status" value="1"/>
</dbReference>
<keyword evidence="4" id="KW-0804">Transcription</keyword>
<dbReference type="Gene3D" id="3.40.50.1360">
    <property type="match status" value="1"/>
</dbReference>
<proteinExistence type="predicted"/>
<keyword evidence="3" id="KW-0805">Transcription regulation</keyword>
<dbReference type="EMBL" id="JAATVY010000003">
    <property type="protein sequence ID" value="NJC69235.1"/>
    <property type="molecule type" value="Genomic_DNA"/>
</dbReference>
<evidence type="ECO:0000256" key="4">
    <source>
        <dbReference type="ARBA" id="ARBA00023163"/>
    </source>
</evidence>
<dbReference type="SUPFAM" id="SSF46785">
    <property type="entry name" value="Winged helix' DNA-binding domain"/>
    <property type="match status" value="1"/>
</dbReference>
<dbReference type="RefSeq" id="WP_167924447.1">
    <property type="nucleotide sequence ID" value="NZ_JAATVY010000003.1"/>
</dbReference>
<comment type="caution">
    <text evidence="7">The sequence shown here is derived from an EMBL/GenBank/DDBJ whole genome shotgun (WGS) entry which is preliminary data.</text>
</comment>
<evidence type="ECO:0000259" key="6">
    <source>
        <dbReference type="PROSITE" id="PS51000"/>
    </source>
</evidence>
<dbReference type="SMART" id="SM00420">
    <property type="entry name" value="HTH_DEOR"/>
    <property type="match status" value="1"/>
</dbReference>
<dbReference type="PANTHER" id="PTHR30363:SF4">
    <property type="entry name" value="GLYCEROL-3-PHOSPHATE REGULON REPRESSOR"/>
    <property type="match status" value="1"/>
</dbReference>
<keyword evidence="2" id="KW-0678">Repressor</keyword>
<evidence type="ECO:0000256" key="1">
    <source>
        <dbReference type="ARBA" id="ARBA00021390"/>
    </source>
</evidence>
<reference evidence="7 8" key="1">
    <citation type="submission" date="2020-03" db="EMBL/GenBank/DDBJ databases">
        <title>WGS of the type strain of Planosporangium spp.</title>
        <authorList>
            <person name="Thawai C."/>
        </authorList>
    </citation>
    <scope>NUCLEOTIDE SEQUENCE [LARGE SCALE GENOMIC DNA]</scope>
    <source>
        <strain evidence="7 8">TBRC 5610</strain>
    </source>
</reference>
<dbReference type="InterPro" id="IPR014036">
    <property type="entry name" value="DeoR-like_C"/>
</dbReference>
<dbReference type="Pfam" id="PF08220">
    <property type="entry name" value="HTH_DeoR"/>
    <property type="match status" value="1"/>
</dbReference>
<evidence type="ECO:0000313" key="7">
    <source>
        <dbReference type="EMBL" id="NJC69235.1"/>
    </source>
</evidence>
<dbReference type="InterPro" id="IPR037171">
    <property type="entry name" value="NagB/RpiA_transferase-like"/>
</dbReference>
<dbReference type="PRINTS" id="PR00037">
    <property type="entry name" value="HTHLACR"/>
</dbReference>
<evidence type="ECO:0000256" key="5">
    <source>
        <dbReference type="ARBA" id="ARBA00024937"/>
    </source>
</evidence>
<dbReference type="InterPro" id="IPR001034">
    <property type="entry name" value="DeoR_HTH"/>
</dbReference>
<dbReference type="InterPro" id="IPR036390">
    <property type="entry name" value="WH_DNA-bd_sf"/>
</dbReference>
<protein>
    <recommendedName>
        <fullName evidence="1">Lactose phosphotransferase system repressor</fullName>
    </recommendedName>
</protein>
<keyword evidence="8" id="KW-1185">Reference proteome</keyword>
<dbReference type="Pfam" id="PF00455">
    <property type="entry name" value="DeoRC"/>
    <property type="match status" value="1"/>
</dbReference>
<evidence type="ECO:0000256" key="2">
    <source>
        <dbReference type="ARBA" id="ARBA00022491"/>
    </source>
</evidence>
<dbReference type="PANTHER" id="PTHR30363">
    <property type="entry name" value="HTH-TYPE TRANSCRIPTIONAL REGULATOR SRLR-RELATED"/>
    <property type="match status" value="1"/>
</dbReference>
<dbReference type="PROSITE" id="PS51000">
    <property type="entry name" value="HTH_DEOR_2"/>
    <property type="match status" value="1"/>
</dbReference>
<dbReference type="InterPro" id="IPR036388">
    <property type="entry name" value="WH-like_DNA-bd_sf"/>
</dbReference>
<dbReference type="InterPro" id="IPR050313">
    <property type="entry name" value="Carb_Metab_HTH_regulators"/>
</dbReference>
<name>A0ABX0XV13_9ACTN</name>
<evidence type="ECO:0000313" key="8">
    <source>
        <dbReference type="Proteomes" id="UP000722989"/>
    </source>
</evidence>
<comment type="function">
    <text evidence="5">Repressor of the lactose catabolism operon. Galactose-6-phosphate is the inducer.</text>
</comment>
<dbReference type="SMART" id="SM01134">
    <property type="entry name" value="DeoRC"/>
    <property type="match status" value="1"/>
</dbReference>
<evidence type="ECO:0000256" key="3">
    <source>
        <dbReference type="ARBA" id="ARBA00023015"/>
    </source>
</evidence>
<organism evidence="7 8">
    <name type="scientific">Planosporangium thailandense</name>
    <dbReference type="NCBI Taxonomy" id="765197"/>
    <lineage>
        <taxon>Bacteria</taxon>
        <taxon>Bacillati</taxon>
        <taxon>Actinomycetota</taxon>
        <taxon>Actinomycetes</taxon>
        <taxon>Micromonosporales</taxon>
        <taxon>Micromonosporaceae</taxon>
        <taxon>Planosporangium</taxon>
    </lineage>
</organism>
<gene>
    <name evidence="7" type="ORF">HC031_05810</name>
</gene>
<accession>A0ABX0XV13</accession>
<feature type="domain" description="HTH deoR-type" evidence="6">
    <location>
        <begin position="20"/>
        <end position="75"/>
    </location>
</feature>
<sequence>MQPDDVSARRDGLDGRRLYAPERQERILSRARAEGRVDVAEVAEELQVTPETIRKDLQSLERAGFVRRVHGGALPVERVSLETSVAERVEHAEAKLAIARCALAEVPETGAIFIEAGSTTQRLAEMLPDNRRLVVITNSLPAALSLATKPNFTVITLGGRVRGVTLGEVGKFALRSLQELAIEVAFLGTNGISVHRGLTTPDAAEADIKQAIIKCADRRVLLADSSKIGAVALWRYGNVSDIHTLITDAGADPSDITQLRAAGPQVLIAE</sequence>
<dbReference type="Proteomes" id="UP000722989">
    <property type="component" value="Unassembled WGS sequence"/>
</dbReference>
<dbReference type="Gene3D" id="1.10.10.10">
    <property type="entry name" value="Winged helix-like DNA-binding domain superfamily/Winged helix DNA-binding domain"/>
    <property type="match status" value="1"/>
</dbReference>